<dbReference type="Pfam" id="PF04672">
    <property type="entry name" value="Methyltransf_19"/>
    <property type="match status" value="1"/>
</dbReference>
<proteinExistence type="predicted"/>
<organism evidence="1 2">
    <name type="scientific">Nocardia macrotermitis</name>
    <dbReference type="NCBI Taxonomy" id="2585198"/>
    <lineage>
        <taxon>Bacteria</taxon>
        <taxon>Bacillati</taxon>
        <taxon>Actinomycetota</taxon>
        <taxon>Actinomycetes</taxon>
        <taxon>Mycobacteriales</taxon>
        <taxon>Nocardiaceae</taxon>
        <taxon>Nocardia</taxon>
    </lineage>
</organism>
<dbReference type="Gene3D" id="3.40.50.150">
    <property type="entry name" value="Vaccinia Virus protein VP39"/>
    <property type="match status" value="1"/>
</dbReference>
<evidence type="ECO:0000313" key="1">
    <source>
        <dbReference type="EMBL" id="MQY22663.1"/>
    </source>
</evidence>
<accession>A0A7K0DA57</accession>
<gene>
    <name evidence="1" type="ORF">NRB20_57810</name>
</gene>
<evidence type="ECO:0000313" key="2">
    <source>
        <dbReference type="Proteomes" id="UP000438448"/>
    </source>
</evidence>
<dbReference type="PIRSF" id="PIRSF017393">
    <property type="entry name" value="MTase_SAV2177"/>
    <property type="match status" value="1"/>
</dbReference>
<name>A0A7K0DA57_9NOCA</name>
<protein>
    <recommendedName>
        <fullName evidence="3">S-adenosyl methyltransferase</fullName>
    </recommendedName>
</protein>
<comment type="caution">
    <text evidence="1">The sequence shown here is derived from an EMBL/GenBank/DDBJ whole genome shotgun (WGS) entry which is preliminary data.</text>
</comment>
<reference evidence="1 2" key="1">
    <citation type="submission" date="2019-10" db="EMBL/GenBank/DDBJ databases">
        <title>Nocardia macrotermitis sp. nov. and Nocardia aurantia sp. nov., isolated from the gut of fungus growing-termite Macrotermes natalensis.</title>
        <authorList>
            <person name="Benndorf R."/>
            <person name="Schwitalla J."/>
            <person name="Martin K."/>
            <person name="De Beer W."/>
            <person name="Kaster A.-K."/>
            <person name="Vollmers J."/>
            <person name="Poulsen M."/>
            <person name="Beemelmanns C."/>
        </authorList>
    </citation>
    <scope>NUCLEOTIDE SEQUENCE [LARGE SCALE GENOMIC DNA]</scope>
    <source>
        <strain evidence="1 2">RB20</strain>
    </source>
</reference>
<evidence type="ECO:0008006" key="3">
    <source>
        <dbReference type="Google" id="ProtNLM"/>
    </source>
</evidence>
<dbReference type="InterPro" id="IPR029063">
    <property type="entry name" value="SAM-dependent_MTases_sf"/>
</dbReference>
<dbReference type="AlphaFoldDB" id="A0A7K0DA57"/>
<sequence length="267" mass="29781">MTDSPSLDLRTDLPHSARMYDYFLGGKDNYAADREAAEQVKQQWPTVVVATRVNREFMHRVTRFLAGQGIRQFLDVGTGIPTRPNLHEIAQQVDPTARVVYADNDPIVLTHARALLVSAPQGRTDYIQADARSPRSILDSPQLEKVLDLSQPVALSLIALLHFIPDDQDPHHIIGTLVDALAPGSYLVLSHVTGDFDPPAIRELTRIYNERGVSLQARGREEFHRLFQGRELLEPGIVSAHRWKPDTIEMPASLDVEASLYAGVARI</sequence>
<keyword evidence="2" id="KW-1185">Reference proteome</keyword>
<dbReference type="InterPro" id="IPR006764">
    <property type="entry name" value="SAM_dep_MeTrfase_SAV2177_type"/>
</dbReference>
<dbReference type="RefSeq" id="WP_319945510.1">
    <property type="nucleotide sequence ID" value="NZ_WEGK01000014.1"/>
</dbReference>
<dbReference type="SUPFAM" id="SSF53335">
    <property type="entry name" value="S-adenosyl-L-methionine-dependent methyltransferases"/>
    <property type="match status" value="1"/>
</dbReference>
<dbReference type="CDD" id="cd02440">
    <property type="entry name" value="AdoMet_MTases"/>
    <property type="match status" value="1"/>
</dbReference>
<dbReference type="Proteomes" id="UP000438448">
    <property type="component" value="Unassembled WGS sequence"/>
</dbReference>
<dbReference type="EMBL" id="WEGK01000014">
    <property type="protein sequence ID" value="MQY22663.1"/>
    <property type="molecule type" value="Genomic_DNA"/>
</dbReference>